<evidence type="ECO:0000313" key="3">
    <source>
        <dbReference type="Proteomes" id="UP001442494"/>
    </source>
</evidence>
<keyword evidence="2" id="KW-0255">Endonuclease</keyword>
<dbReference type="RefSeq" id="WP_190428164.1">
    <property type="nucleotide sequence ID" value="NZ_JAMPKK010000010.1"/>
</dbReference>
<dbReference type="SUPFAM" id="SSF52980">
    <property type="entry name" value="Restriction endonuclease-like"/>
    <property type="match status" value="1"/>
</dbReference>
<dbReference type="Gene3D" id="3.40.1350.10">
    <property type="match status" value="1"/>
</dbReference>
<gene>
    <name evidence="2" type="ORF">NDI37_06495</name>
</gene>
<dbReference type="Proteomes" id="UP001442494">
    <property type="component" value="Unassembled WGS sequence"/>
</dbReference>
<name>A0ABV0JN54_9CYAN</name>
<accession>A0ABV0JN54</accession>
<evidence type="ECO:0000259" key="1">
    <source>
        <dbReference type="Pfam" id="PF04471"/>
    </source>
</evidence>
<evidence type="ECO:0000313" key="2">
    <source>
        <dbReference type="EMBL" id="MEP0864112.1"/>
    </source>
</evidence>
<reference evidence="2 3" key="1">
    <citation type="submission" date="2022-04" db="EMBL/GenBank/DDBJ databases">
        <title>Positive selection, recombination, and allopatry shape intraspecific diversity of widespread and dominant cyanobacteria.</title>
        <authorList>
            <person name="Wei J."/>
            <person name="Shu W."/>
            <person name="Hu C."/>
        </authorList>
    </citation>
    <scope>NUCLEOTIDE SEQUENCE [LARGE SCALE GENOMIC DNA]</scope>
    <source>
        <strain evidence="2 3">GB2-A5</strain>
    </source>
</reference>
<feature type="domain" description="Restriction endonuclease type IV Mrr" evidence="1">
    <location>
        <begin position="55"/>
        <end position="118"/>
    </location>
</feature>
<dbReference type="InterPro" id="IPR011856">
    <property type="entry name" value="tRNA_endonuc-like_dom_sf"/>
</dbReference>
<proteinExistence type="predicted"/>
<protein>
    <submittedName>
        <fullName evidence="2">Restriction endonuclease</fullName>
    </submittedName>
</protein>
<dbReference type="GO" id="GO:0004519">
    <property type="term" value="F:endonuclease activity"/>
    <property type="evidence" value="ECO:0007669"/>
    <property type="project" value="UniProtKB-KW"/>
</dbReference>
<keyword evidence="2" id="KW-0540">Nuclease</keyword>
<dbReference type="Pfam" id="PF04471">
    <property type="entry name" value="Mrr_cat"/>
    <property type="match status" value="1"/>
</dbReference>
<dbReference type="InterPro" id="IPR011335">
    <property type="entry name" value="Restrct_endonuc-II-like"/>
</dbReference>
<sequence>MPNNNSQEYENLTREILNDDRICPYLDLNRIEAEKCSFPGKKTGANWEVDAFGYDLDGELVLIECKHYKKGKLKQNQVGGFAYTIQDVGAKRGIIVTTFGLQSGAIKVAKAENITLIRLDYNSTDKDFTVHLVNRAVIQRTDQFNSISFSPGIARIKKYSQEELLKRMHEDSSRDNPEIK</sequence>
<dbReference type="EMBL" id="JAMPKK010000010">
    <property type="protein sequence ID" value="MEP0864112.1"/>
    <property type="molecule type" value="Genomic_DNA"/>
</dbReference>
<comment type="caution">
    <text evidence="2">The sequence shown here is derived from an EMBL/GenBank/DDBJ whole genome shotgun (WGS) entry which is preliminary data.</text>
</comment>
<dbReference type="InterPro" id="IPR007560">
    <property type="entry name" value="Restrct_endonuc_IV_Mrr"/>
</dbReference>
<keyword evidence="3" id="KW-1185">Reference proteome</keyword>
<organism evidence="2 3">
    <name type="scientific">Funiculus sociatus GB2-A5</name>
    <dbReference type="NCBI Taxonomy" id="2933946"/>
    <lineage>
        <taxon>Bacteria</taxon>
        <taxon>Bacillati</taxon>
        <taxon>Cyanobacteriota</taxon>
        <taxon>Cyanophyceae</taxon>
        <taxon>Coleofasciculales</taxon>
        <taxon>Coleofasciculaceae</taxon>
        <taxon>Funiculus</taxon>
    </lineage>
</organism>
<keyword evidence="2" id="KW-0378">Hydrolase</keyword>